<evidence type="ECO:0000256" key="12">
    <source>
        <dbReference type="PROSITE-ProRule" id="PRU00723"/>
    </source>
</evidence>
<evidence type="ECO:0000256" key="2">
    <source>
        <dbReference type="ARBA" id="ARBA00022491"/>
    </source>
</evidence>
<dbReference type="GO" id="GO:0000956">
    <property type="term" value="P:nuclear-transcribed mRNA catabolic process"/>
    <property type="evidence" value="ECO:0007669"/>
    <property type="project" value="UniProtKB-ARBA"/>
</dbReference>
<dbReference type="FunFam" id="3.30.70.330:FF:000257">
    <property type="entry name" value="CCR4-NOT core complex subunit Not4"/>
    <property type="match status" value="1"/>
</dbReference>
<dbReference type="InterPro" id="IPR000571">
    <property type="entry name" value="Znf_CCCH"/>
</dbReference>
<feature type="region of interest" description="Disordered" evidence="13">
    <location>
        <begin position="696"/>
        <end position="744"/>
    </location>
</feature>
<feature type="region of interest" description="Disordered" evidence="13">
    <location>
        <begin position="554"/>
        <end position="584"/>
    </location>
</feature>
<feature type="compositionally biased region" description="Polar residues" evidence="13">
    <location>
        <begin position="1251"/>
        <end position="1273"/>
    </location>
</feature>
<dbReference type="GO" id="GO:0051254">
    <property type="term" value="P:positive regulation of RNA metabolic process"/>
    <property type="evidence" value="ECO:0007669"/>
    <property type="project" value="UniProtKB-ARBA"/>
</dbReference>
<feature type="region of interest" description="Disordered" evidence="13">
    <location>
        <begin position="246"/>
        <end position="360"/>
    </location>
</feature>
<dbReference type="InterPro" id="IPR034261">
    <property type="entry name" value="CNOT4_RRM"/>
</dbReference>
<evidence type="ECO:0000256" key="7">
    <source>
        <dbReference type="ARBA" id="ARBA00023015"/>
    </source>
</evidence>
<comment type="caution">
    <text evidence="17">The sequence shown here is derived from an EMBL/GenBank/DDBJ whole genome shotgun (WGS) entry which is preliminary data.</text>
</comment>
<dbReference type="SMART" id="SM00361">
    <property type="entry name" value="RRM_1"/>
    <property type="match status" value="1"/>
</dbReference>
<dbReference type="InterPro" id="IPR012677">
    <property type="entry name" value="Nucleotide-bd_a/b_plait_sf"/>
</dbReference>
<dbReference type="InterPro" id="IPR039515">
    <property type="entry name" value="NOT4_mRING-HC-C4C4"/>
</dbReference>
<dbReference type="GO" id="GO:0005634">
    <property type="term" value="C:nucleus"/>
    <property type="evidence" value="ECO:0007669"/>
    <property type="project" value="UniProtKB-SubCell"/>
</dbReference>
<dbReference type="CDD" id="cd12438">
    <property type="entry name" value="RRM_CNOT4"/>
    <property type="match status" value="1"/>
</dbReference>
<feature type="zinc finger region" description="C3H1-type" evidence="12">
    <location>
        <begin position="205"/>
        <end position="232"/>
    </location>
</feature>
<feature type="region of interest" description="Disordered" evidence="13">
    <location>
        <begin position="955"/>
        <end position="993"/>
    </location>
</feature>
<comment type="subcellular location">
    <subcellularLocation>
        <location evidence="1">Nucleus</location>
    </subcellularLocation>
</comment>
<evidence type="ECO:0000256" key="1">
    <source>
        <dbReference type="ARBA" id="ARBA00004123"/>
    </source>
</evidence>
<evidence type="ECO:0000259" key="16">
    <source>
        <dbReference type="PROSITE" id="PS50103"/>
    </source>
</evidence>
<feature type="region of interest" description="Disordered" evidence="13">
    <location>
        <begin position="636"/>
        <end position="683"/>
    </location>
</feature>
<dbReference type="PANTHER" id="PTHR12603">
    <property type="entry name" value="CCR4-NOT TRANSCRIPTION COMPLEX RELATED"/>
    <property type="match status" value="1"/>
</dbReference>
<evidence type="ECO:0000313" key="18">
    <source>
        <dbReference type="Proteomes" id="UP001310890"/>
    </source>
</evidence>
<feature type="region of interest" description="Disordered" evidence="13">
    <location>
        <begin position="876"/>
        <end position="900"/>
    </location>
</feature>
<feature type="compositionally biased region" description="Low complexity" evidence="13">
    <location>
        <begin position="264"/>
        <end position="273"/>
    </location>
</feature>
<dbReference type="InterPro" id="IPR001841">
    <property type="entry name" value="Znf_RING"/>
</dbReference>
<evidence type="ECO:0000256" key="11">
    <source>
        <dbReference type="PROSITE-ProRule" id="PRU00176"/>
    </source>
</evidence>
<feature type="compositionally biased region" description="Low complexity" evidence="13">
    <location>
        <begin position="1314"/>
        <end position="1323"/>
    </location>
</feature>
<dbReference type="PANTHER" id="PTHR12603:SF0">
    <property type="entry name" value="CCR4-NOT TRANSCRIPTION COMPLEX SUBUNIT 4"/>
    <property type="match status" value="1"/>
</dbReference>
<feature type="compositionally biased region" description="Polar residues" evidence="13">
    <location>
        <begin position="876"/>
        <end position="894"/>
    </location>
</feature>
<evidence type="ECO:0000256" key="3">
    <source>
        <dbReference type="ARBA" id="ARBA00022723"/>
    </source>
</evidence>
<feature type="compositionally biased region" description="Low complexity" evidence="13">
    <location>
        <begin position="313"/>
        <end position="330"/>
    </location>
</feature>
<dbReference type="Gene3D" id="3.30.40.10">
    <property type="entry name" value="Zinc/RING finger domain, C3HC4 (zinc finger)"/>
    <property type="match status" value="1"/>
</dbReference>
<dbReference type="Proteomes" id="UP001310890">
    <property type="component" value="Unassembled WGS sequence"/>
</dbReference>
<dbReference type="InterPro" id="IPR039780">
    <property type="entry name" value="Mot2"/>
</dbReference>
<keyword evidence="3 12" id="KW-0479">Metal-binding</keyword>
<feature type="compositionally biased region" description="Low complexity" evidence="13">
    <location>
        <begin position="1634"/>
        <end position="1644"/>
    </location>
</feature>
<feature type="region of interest" description="Disordered" evidence="13">
    <location>
        <begin position="1621"/>
        <end position="1664"/>
    </location>
</feature>
<feature type="domain" description="RING-type" evidence="14">
    <location>
        <begin position="18"/>
        <end position="61"/>
    </location>
</feature>
<feature type="compositionally biased region" description="Basic and acidic residues" evidence="13">
    <location>
        <begin position="1297"/>
        <end position="1313"/>
    </location>
</feature>
<feature type="compositionally biased region" description="Polar residues" evidence="13">
    <location>
        <begin position="294"/>
        <end position="308"/>
    </location>
</feature>
<evidence type="ECO:0000256" key="10">
    <source>
        <dbReference type="ARBA" id="ARBA00023242"/>
    </source>
</evidence>
<evidence type="ECO:0000256" key="5">
    <source>
        <dbReference type="ARBA" id="ARBA00022833"/>
    </source>
</evidence>
<dbReference type="GO" id="GO:0010557">
    <property type="term" value="P:positive regulation of macromolecule biosynthetic process"/>
    <property type="evidence" value="ECO:0007669"/>
    <property type="project" value="UniProtKB-ARBA"/>
</dbReference>
<feature type="compositionally biased region" description="Gly residues" evidence="13">
    <location>
        <begin position="1645"/>
        <end position="1655"/>
    </location>
</feature>
<keyword evidence="4 12" id="KW-0863">Zinc-finger</keyword>
<feature type="region of interest" description="Disordered" evidence="13">
    <location>
        <begin position="1074"/>
        <end position="1151"/>
    </location>
</feature>
<dbReference type="GO" id="GO:0016567">
    <property type="term" value="P:protein ubiquitination"/>
    <property type="evidence" value="ECO:0007669"/>
    <property type="project" value="TreeGrafter"/>
</dbReference>
<evidence type="ECO:0000256" key="9">
    <source>
        <dbReference type="ARBA" id="ARBA00023163"/>
    </source>
</evidence>
<evidence type="ECO:0000256" key="6">
    <source>
        <dbReference type="ARBA" id="ARBA00022884"/>
    </source>
</evidence>
<name>A0AAN7TP29_9PEZI</name>
<accession>A0AAN7TP29</accession>
<feature type="region of interest" description="Disordered" evidence="13">
    <location>
        <begin position="1163"/>
        <end position="1430"/>
    </location>
</feature>
<dbReference type="InterPro" id="IPR013083">
    <property type="entry name" value="Znf_RING/FYVE/PHD"/>
</dbReference>
<protein>
    <submittedName>
        <fullName evidence="17">Uncharacterized protein</fullName>
    </submittedName>
</protein>
<keyword evidence="9" id="KW-0804">Transcription</keyword>
<reference evidence="17" key="1">
    <citation type="submission" date="2023-08" db="EMBL/GenBank/DDBJ databases">
        <title>Black Yeasts Isolated from many extreme environments.</title>
        <authorList>
            <person name="Coleine C."/>
            <person name="Stajich J.E."/>
            <person name="Selbmann L."/>
        </authorList>
    </citation>
    <scope>NUCLEOTIDE SEQUENCE</scope>
    <source>
        <strain evidence="17">CCFEE 5401</strain>
    </source>
</reference>
<evidence type="ECO:0000259" key="14">
    <source>
        <dbReference type="PROSITE" id="PS50089"/>
    </source>
</evidence>
<keyword evidence="5 12" id="KW-0862">Zinc</keyword>
<feature type="compositionally biased region" description="Low complexity" evidence="13">
    <location>
        <begin position="669"/>
        <end position="678"/>
    </location>
</feature>
<feature type="region of interest" description="Disordered" evidence="13">
    <location>
        <begin position="809"/>
        <end position="858"/>
    </location>
</feature>
<keyword evidence="7" id="KW-0805">Transcription regulation</keyword>
<evidence type="ECO:0000256" key="4">
    <source>
        <dbReference type="ARBA" id="ARBA00022771"/>
    </source>
</evidence>
<dbReference type="GO" id="GO:0008270">
    <property type="term" value="F:zinc ion binding"/>
    <property type="evidence" value="ECO:0007669"/>
    <property type="project" value="UniProtKB-KW"/>
</dbReference>
<keyword evidence="6 11" id="KW-0694">RNA-binding</keyword>
<evidence type="ECO:0000259" key="15">
    <source>
        <dbReference type="PROSITE" id="PS50102"/>
    </source>
</evidence>
<keyword evidence="8" id="KW-0175">Coiled coil</keyword>
<dbReference type="GO" id="GO:0003723">
    <property type="term" value="F:RNA binding"/>
    <property type="evidence" value="ECO:0007669"/>
    <property type="project" value="UniProtKB-UniRule"/>
</dbReference>
<dbReference type="PROSITE" id="PS50103">
    <property type="entry name" value="ZF_C3H1"/>
    <property type="match status" value="1"/>
</dbReference>
<feature type="compositionally biased region" description="Low complexity" evidence="13">
    <location>
        <begin position="730"/>
        <end position="744"/>
    </location>
</feature>
<dbReference type="InterPro" id="IPR003954">
    <property type="entry name" value="RRM_euk-type"/>
</dbReference>
<feature type="domain" description="C3H1-type" evidence="16">
    <location>
        <begin position="205"/>
        <end position="232"/>
    </location>
</feature>
<dbReference type="GO" id="GO:0030015">
    <property type="term" value="C:CCR4-NOT core complex"/>
    <property type="evidence" value="ECO:0007669"/>
    <property type="project" value="UniProtKB-ARBA"/>
</dbReference>
<dbReference type="Pfam" id="PF00076">
    <property type="entry name" value="RRM_1"/>
    <property type="match status" value="1"/>
</dbReference>
<dbReference type="GO" id="GO:0061630">
    <property type="term" value="F:ubiquitin protein ligase activity"/>
    <property type="evidence" value="ECO:0007669"/>
    <property type="project" value="UniProtKB-ARBA"/>
</dbReference>
<feature type="compositionally biased region" description="Polar residues" evidence="13">
    <location>
        <begin position="649"/>
        <end position="660"/>
    </location>
</feature>
<dbReference type="FunFam" id="3.30.40.10:FF:000006">
    <property type="entry name" value="CCR4-NOT transcription complex subunit 4"/>
    <property type="match status" value="1"/>
</dbReference>
<organism evidence="17 18">
    <name type="scientific">Meristemomyces frigidus</name>
    <dbReference type="NCBI Taxonomy" id="1508187"/>
    <lineage>
        <taxon>Eukaryota</taxon>
        <taxon>Fungi</taxon>
        <taxon>Dikarya</taxon>
        <taxon>Ascomycota</taxon>
        <taxon>Pezizomycotina</taxon>
        <taxon>Dothideomycetes</taxon>
        <taxon>Dothideomycetidae</taxon>
        <taxon>Mycosphaerellales</taxon>
        <taxon>Teratosphaeriaceae</taxon>
        <taxon>Meristemomyces</taxon>
    </lineage>
</organism>
<dbReference type="PROSITE" id="PS50102">
    <property type="entry name" value="RRM"/>
    <property type="match status" value="1"/>
</dbReference>
<keyword evidence="2" id="KW-0678">Repressor</keyword>
<feature type="region of interest" description="Disordered" evidence="13">
    <location>
        <begin position="503"/>
        <end position="522"/>
    </location>
</feature>
<dbReference type="CDD" id="cd16618">
    <property type="entry name" value="mRING-HC-C4C4_CNOT4"/>
    <property type="match status" value="1"/>
</dbReference>
<evidence type="ECO:0000256" key="13">
    <source>
        <dbReference type="SAM" id="MobiDB-lite"/>
    </source>
</evidence>
<sequence>MSRTQQDQFIDEEEEETCPLCVEELSLDDKNFKPCPCGYQICHFCWNNIKSTMNGLCPACRRPYNDENIQYKALSPEEIAAYKARQAQKTRRTQAVQLKEKQKAEADHLSRKHLSGMRVVQKNLVYVTGLNPTASEDQLLQTLRGDQYFGQYGKIVKIVVSKAKDPSHLQSVGVYVTYERKEDAQTCITLVNGSKNSDRTLRAQFGTTKYCSAYLRGETCTNKQCMFLHEPGEAGESFSRADLSALNAGSSQHGGSRPPPPQSQQPVASAAQPMERQVSDQSRSPTAERPALPSTASWASKPLQQPSRNESRSTSGATASPAPTKAAPAAELEPVVSSPPPAETIVAAPERSRPRKPKPVSPLMEILKNLSIDNFKFTFSMATLSEADAAIVANYPPLFDSNGGAKRRQRREREEEHRRMELEAQAFQQPSTEDEDDNPEMSGSLQLGGEPEERQSSTIRPPGQDAAGLDLRFQFGDVSSPALTEASLPQQQQAPVALLNQQAGLGQQPGNPPGHMRGTSRFSFANDTQSASTNVKPVASAKILSQQSSIMPGGFGGNPQSQQQFYTSNVQGPPPGLKTAGTPPVSGTMTFGQGHGFATGGLQYGIGPTSTTTGGRAGQQQGGSDEMIRNLMRGNRDGSAQQAQGGQQRESSVFLSSPPNVYSMPGSFPQSQPQQQQQHHALYSGKYEPQSQRVGSVFSDGEKSNASSNNVAGGRQGKKKSKKQARHGHGNANSGASNGFDGSAAAAGSEHVLQGRFQAAAGSGVAGGVYGGMHAGGSNPGSGFFITLTHRENFYDPCSIDDIISESASRRSTPTVPPGFAGKLPTGIPHLEDDGTTVTSRPGSRAGTPSIPPGFSGKVPTAVPAYLDDDGAISSRTRSRNASFSASVSASRPGTPSIPPGFPGKIPAVAVPAYLDVEVGVISRPSSRPGTPTATGTGRLGLKRQASQQVLPVVPLRPGTPRLASSSLSRATSPSRQADMKVEETPTKIGKGSRFGQILGADEEEVVKSEGENSEEREALNTVPAKSALVESGVEVKLSNATVVPRTPAAALVKLAAAVGDNVKKTTDIVTPVKKAPAQKAEPVVVSPPTVSKPERRVSGPPASMQPASKGSSTIQASDTKAAPVTPSKPESKKDEKRKQHPGKLDITAAVNKWDEATAAATKASTAEISTPTKQRNASQAASMLSVESPMVSSPGLKNAPRTIRVVQTPKAVTPPPQPLTSNFPPNFPGLAGRLPSRQPSIASINPPGTPSSEQVSISDNFSMTSTSVSRANSPPPGVGVSKVGSAPVRTKTKSQMKKERQERAKIIEEEKVSVGVEVVTPVADEPAQEAILSRKKKAKKEKDSKPVKIPKPVSTSDVPEAGPSKSQDLPVASGPATPAKKNTPLEPAKVPEETPSKPVTPTRTAPVHGPVPPPQMMPARNAEPSPPPTPTLTAASLLAELKSQAPEIQKCLESLFRAPNSAQYKANQPISPKDLQNPAFWKSDFKINLTKDEVDALLKGTIPAINYGGNGGRVWDRGMVTSTGAHLRALTEELETRFLELERALRELPEELRFRYAKPQNEIRFPGIDLEGLKKGFGVDGGDGRGGRGPSVMEQMVQDPNVLKKGAFLVDEAGRYVDEFVMPPVTPPPPQQPQQHQQQNAGARGNGQGQGSQGAVGQVDGQTGRLQNVDLEVVERQVQDARRFAEEGEGRLRKMIKRNRRLLGLG</sequence>
<feature type="compositionally biased region" description="Low complexity" evidence="13">
    <location>
        <begin position="1083"/>
        <end position="1092"/>
    </location>
</feature>
<evidence type="ECO:0000256" key="8">
    <source>
        <dbReference type="ARBA" id="ARBA00023054"/>
    </source>
</evidence>
<dbReference type="EMBL" id="JAVRRL010000025">
    <property type="protein sequence ID" value="KAK5113206.1"/>
    <property type="molecule type" value="Genomic_DNA"/>
</dbReference>
<feature type="compositionally biased region" description="Low complexity" evidence="13">
    <location>
        <begin position="960"/>
        <end position="975"/>
    </location>
</feature>
<dbReference type="SUPFAM" id="SSF54928">
    <property type="entry name" value="RNA-binding domain, RBD"/>
    <property type="match status" value="1"/>
</dbReference>
<dbReference type="Pfam" id="PF14570">
    <property type="entry name" value="zf-RING_4"/>
    <property type="match status" value="1"/>
</dbReference>
<dbReference type="InterPro" id="IPR000504">
    <property type="entry name" value="RRM_dom"/>
</dbReference>
<gene>
    <name evidence="17" type="ORF">LTR62_003542</name>
</gene>
<feature type="compositionally biased region" description="Basic residues" evidence="13">
    <location>
        <begin position="716"/>
        <end position="729"/>
    </location>
</feature>
<feature type="compositionally biased region" description="Polar residues" evidence="13">
    <location>
        <begin position="558"/>
        <end position="571"/>
    </location>
</feature>
<feature type="region of interest" description="Disordered" evidence="13">
    <location>
        <begin position="600"/>
        <end position="623"/>
    </location>
</feature>
<keyword evidence="10" id="KW-0539">Nucleus</keyword>
<dbReference type="Gene3D" id="3.30.70.330">
    <property type="match status" value="1"/>
</dbReference>
<dbReference type="SUPFAM" id="SSF57850">
    <property type="entry name" value="RING/U-box"/>
    <property type="match status" value="1"/>
</dbReference>
<dbReference type="InterPro" id="IPR035979">
    <property type="entry name" value="RBD_domain_sf"/>
</dbReference>
<feature type="compositionally biased region" description="Polar residues" evidence="13">
    <location>
        <begin position="1168"/>
        <end position="1183"/>
    </location>
</feature>
<feature type="compositionally biased region" description="Polar residues" evidence="13">
    <location>
        <begin position="1106"/>
        <end position="1119"/>
    </location>
</feature>
<feature type="compositionally biased region" description="Basic and acidic residues" evidence="13">
    <location>
        <begin position="411"/>
        <end position="422"/>
    </location>
</feature>
<evidence type="ECO:0000313" key="17">
    <source>
        <dbReference type="EMBL" id="KAK5113206.1"/>
    </source>
</evidence>
<feature type="domain" description="RRM" evidence="15">
    <location>
        <begin position="123"/>
        <end position="208"/>
    </location>
</feature>
<feature type="region of interest" description="Disordered" evidence="13">
    <location>
        <begin position="395"/>
        <end position="467"/>
    </location>
</feature>
<dbReference type="SMART" id="SM00360">
    <property type="entry name" value="RRM"/>
    <property type="match status" value="1"/>
</dbReference>
<dbReference type="PROSITE" id="PS50089">
    <property type="entry name" value="ZF_RING_2"/>
    <property type="match status" value="1"/>
</dbReference>
<proteinExistence type="predicted"/>